<gene>
    <name evidence="2" type="ORF">EV196_10889</name>
</gene>
<dbReference type="PANTHER" id="PTHR43685">
    <property type="entry name" value="GLYCOSYLTRANSFERASE"/>
    <property type="match status" value="1"/>
</dbReference>
<keyword evidence="3" id="KW-1185">Reference proteome</keyword>
<dbReference type="Proteomes" id="UP000295455">
    <property type="component" value="Unassembled WGS sequence"/>
</dbReference>
<dbReference type="InterPro" id="IPR001173">
    <property type="entry name" value="Glyco_trans_2-like"/>
</dbReference>
<feature type="domain" description="Glycosyltransferase 2-like" evidence="1">
    <location>
        <begin position="244"/>
        <end position="352"/>
    </location>
</feature>
<dbReference type="InterPro" id="IPR029044">
    <property type="entry name" value="Nucleotide-diphossugar_trans"/>
</dbReference>
<accession>A0A4R1RDI2</accession>
<sequence length="514" mass="60266">MIILVHKNNKPVAINYATSGDAIDFDIQKSVSSILFELAKNNPDDLLIWVHQDYKNHINIDELNNIFHHKLIMASYSVSNHYVIPPQIGYIEQKPYTNVSHSVTYPTWLMSSDIGGIYAETLQNIKSKHPKEKSFDALLCSLAKQAMPKGLFCYSNPNLFINKNELKVREIKVSTFQLFKFVKQHYKIVWVFNLLFCFLFFEHKLQLLPFFKSLFFKRLHAQIDFSNIRVKSTIDENINEDVDVIIPTLGRKACLYDVLKDLSNQTILPKNVIIVEQNPIENSVSELDYLTNQSWPFTIKHHFIHQTGACNARNLALSLVETDWVFFADDDIRFERNLIEKTFTFIQKYRVKSFNYLCLQRQEKQAYFIISQTEIFGSGTSFLNSSLLEKVKFDTAFEYGYGEDSDFGMQLRKTGNDVIFFPDIKITHLKASIGGFRTKVKQLWEEDDVQPKPSPTIMLFAKKHYNDFQLRGYKYNLFVKFYGKQSIKNPFKYLKTMQTQWERSVFWCNQLKIR</sequence>
<dbReference type="RefSeq" id="WP_132218731.1">
    <property type="nucleotide sequence ID" value="NZ_OX156936.1"/>
</dbReference>
<dbReference type="AlphaFoldDB" id="A0A4R1RDI2"/>
<dbReference type="InterPro" id="IPR050834">
    <property type="entry name" value="Glycosyltransf_2"/>
</dbReference>
<dbReference type="Pfam" id="PF00535">
    <property type="entry name" value="Glycos_transf_2"/>
    <property type="match status" value="1"/>
</dbReference>
<organism evidence="2 3">
    <name type="scientific">Mariniflexile fucanivorans</name>
    <dbReference type="NCBI Taxonomy" id="264023"/>
    <lineage>
        <taxon>Bacteria</taxon>
        <taxon>Pseudomonadati</taxon>
        <taxon>Bacteroidota</taxon>
        <taxon>Flavobacteriia</taxon>
        <taxon>Flavobacteriales</taxon>
        <taxon>Flavobacteriaceae</taxon>
        <taxon>Mariniflexile</taxon>
    </lineage>
</organism>
<dbReference type="OrthoDB" id="1326385at2"/>
<evidence type="ECO:0000313" key="2">
    <source>
        <dbReference type="EMBL" id="TCL63893.1"/>
    </source>
</evidence>
<name>A0A4R1RDI2_9FLAO</name>
<comment type="caution">
    <text evidence="2">The sequence shown here is derived from an EMBL/GenBank/DDBJ whole genome shotgun (WGS) entry which is preliminary data.</text>
</comment>
<evidence type="ECO:0000313" key="3">
    <source>
        <dbReference type="Proteomes" id="UP000295455"/>
    </source>
</evidence>
<protein>
    <recommendedName>
        <fullName evidence="1">Glycosyltransferase 2-like domain-containing protein</fullName>
    </recommendedName>
</protein>
<reference evidence="2 3" key="1">
    <citation type="submission" date="2019-03" db="EMBL/GenBank/DDBJ databases">
        <title>Genomic Encyclopedia of Type Strains, Phase IV (KMG-IV): sequencing the most valuable type-strain genomes for metagenomic binning, comparative biology and taxonomic classification.</title>
        <authorList>
            <person name="Goeker M."/>
        </authorList>
    </citation>
    <scope>NUCLEOTIDE SEQUENCE [LARGE SCALE GENOMIC DNA]</scope>
    <source>
        <strain evidence="2 3">DSM 18792</strain>
    </source>
</reference>
<dbReference type="PANTHER" id="PTHR43685:SF2">
    <property type="entry name" value="GLYCOSYLTRANSFERASE 2-LIKE DOMAIN-CONTAINING PROTEIN"/>
    <property type="match status" value="1"/>
</dbReference>
<evidence type="ECO:0000259" key="1">
    <source>
        <dbReference type="Pfam" id="PF00535"/>
    </source>
</evidence>
<dbReference type="EMBL" id="SLUP01000008">
    <property type="protein sequence ID" value="TCL63893.1"/>
    <property type="molecule type" value="Genomic_DNA"/>
</dbReference>
<dbReference type="SUPFAM" id="SSF53448">
    <property type="entry name" value="Nucleotide-diphospho-sugar transferases"/>
    <property type="match status" value="1"/>
</dbReference>
<proteinExistence type="predicted"/>
<dbReference type="CDD" id="cd00761">
    <property type="entry name" value="Glyco_tranf_GTA_type"/>
    <property type="match status" value="1"/>
</dbReference>
<dbReference type="Gene3D" id="3.90.550.10">
    <property type="entry name" value="Spore Coat Polysaccharide Biosynthesis Protein SpsA, Chain A"/>
    <property type="match status" value="1"/>
</dbReference>